<dbReference type="AlphaFoldDB" id="A0A1M5PPK1"/>
<dbReference type="InterPro" id="IPR011990">
    <property type="entry name" value="TPR-like_helical_dom_sf"/>
</dbReference>
<comment type="subcellular location">
    <subcellularLocation>
        <location evidence="1">Cell outer membrane</location>
    </subcellularLocation>
</comment>
<dbReference type="EMBL" id="FQWS01000001">
    <property type="protein sequence ID" value="SHH03717.1"/>
    <property type="molecule type" value="Genomic_DNA"/>
</dbReference>
<evidence type="ECO:0000313" key="8">
    <source>
        <dbReference type="EMBL" id="SHH03717.1"/>
    </source>
</evidence>
<evidence type="ECO:0000256" key="2">
    <source>
        <dbReference type="ARBA" id="ARBA00006275"/>
    </source>
</evidence>
<proteinExistence type="inferred from homology"/>
<evidence type="ECO:0000256" key="5">
    <source>
        <dbReference type="ARBA" id="ARBA00023237"/>
    </source>
</evidence>
<dbReference type="Pfam" id="PF07980">
    <property type="entry name" value="SusD_RagB"/>
    <property type="match status" value="1"/>
</dbReference>
<organism evidence="8 9">
    <name type="scientific">Winogradskyella jejuensis</name>
    <dbReference type="NCBI Taxonomy" id="1089305"/>
    <lineage>
        <taxon>Bacteria</taxon>
        <taxon>Pseudomonadati</taxon>
        <taxon>Bacteroidota</taxon>
        <taxon>Flavobacteriia</taxon>
        <taxon>Flavobacteriales</taxon>
        <taxon>Flavobacteriaceae</taxon>
        <taxon>Winogradskyella</taxon>
    </lineage>
</organism>
<protein>
    <submittedName>
        <fullName evidence="8">Starch-binding associating with outer membrane</fullName>
    </submittedName>
</protein>
<sequence length="505" mass="55319">MMKKIKYLIMSLVAVLLVNCNDAIDIRQVGLLDPVNAFRTVDDLEAGLFGLYSRNGGIPNTFGFDITPEIALSSNFCDEISIGAGTGGQGFALYDFVLNPTSAASSNFWIRNLSQNNRATVLLEAAQVIEVDPADQARFNQLLGEIHTIRAYANFELLNMYSVDVRNDASLGIPVVDFVPPLTFQPLRNTVGEGWDYINSDIAAAEGLLGPATSTDRISIDVVRALKARTLATRGQYGEALTLANNLLASYPIADRTAHRDMFLDNSDEGIIFKLQRVRNGPFDRQGATGSVNAGGWPGAVYTFADILSDSYFEMDRKVFNMLDPNDVRFDINVSPASTIDPNYMTNPNSFATDKIIPAKYPGSENQPLMNDLKVFRSAEMLLIAAEARVGANNDLAGAAQLIKQLRDARFGSSQPLPVYNSAQEAYGAILDERRVEFLFEGHRYRDLKRLGVAGNRGIDRDLTDCNRQSGACTLAANDFRFTLPIPLSEINANPAIGEQQNPGY</sequence>
<name>A0A1M5PPK1_9FLAO</name>
<dbReference type="InterPro" id="IPR012944">
    <property type="entry name" value="SusD_RagB_dom"/>
</dbReference>
<reference evidence="9" key="1">
    <citation type="submission" date="2016-11" db="EMBL/GenBank/DDBJ databases">
        <authorList>
            <person name="Varghese N."/>
            <person name="Submissions S."/>
        </authorList>
    </citation>
    <scope>NUCLEOTIDE SEQUENCE [LARGE SCALE GENOMIC DNA]</scope>
    <source>
        <strain evidence="9">DSM 25330</strain>
    </source>
</reference>
<keyword evidence="3 6" id="KW-0732">Signal</keyword>
<dbReference type="SUPFAM" id="SSF48452">
    <property type="entry name" value="TPR-like"/>
    <property type="match status" value="1"/>
</dbReference>
<dbReference type="OrthoDB" id="630434at2"/>
<evidence type="ECO:0000256" key="4">
    <source>
        <dbReference type="ARBA" id="ARBA00023136"/>
    </source>
</evidence>
<feature type="chain" id="PRO_5012906392" evidence="6">
    <location>
        <begin position="24"/>
        <end position="505"/>
    </location>
</feature>
<accession>A0A1M5PPK1</accession>
<keyword evidence="5" id="KW-0998">Cell outer membrane</keyword>
<feature type="signal peptide" evidence="6">
    <location>
        <begin position="1"/>
        <end position="23"/>
    </location>
</feature>
<dbReference type="GO" id="GO:0009279">
    <property type="term" value="C:cell outer membrane"/>
    <property type="evidence" value="ECO:0007669"/>
    <property type="project" value="UniProtKB-SubCell"/>
</dbReference>
<evidence type="ECO:0000256" key="6">
    <source>
        <dbReference type="SAM" id="SignalP"/>
    </source>
</evidence>
<dbReference type="RefSeq" id="WP_083573332.1">
    <property type="nucleotide sequence ID" value="NZ_FQWS01000001.1"/>
</dbReference>
<evidence type="ECO:0000259" key="7">
    <source>
        <dbReference type="Pfam" id="PF07980"/>
    </source>
</evidence>
<evidence type="ECO:0000256" key="1">
    <source>
        <dbReference type="ARBA" id="ARBA00004442"/>
    </source>
</evidence>
<evidence type="ECO:0000256" key="3">
    <source>
        <dbReference type="ARBA" id="ARBA00022729"/>
    </source>
</evidence>
<dbReference type="Proteomes" id="UP000184522">
    <property type="component" value="Unassembled WGS sequence"/>
</dbReference>
<keyword evidence="4" id="KW-0472">Membrane</keyword>
<comment type="similarity">
    <text evidence="2">Belongs to the SusD family.</text>
</comment>
<feature type="domain" description="RagB/SusD" evidence="7">
    <location>
        <begin position="338"/>
        <end position="505"/>
    </location>
</feature>
<gene>
    <name evidence="8" type="ORF">SAMN05444148_1555</name>
</gene>
<dbReference type="Gene3D" id="1.25.40.390">
    <property type="match status" value="1"/>
</dbReference>
<keyword evidence="9" id="KW-1185">Reference proteome</keyword>
<dbReference type="STRING" id="1089305.SAMN05444148_1555"/>
<evidence type="ECO:0000313" key="9">
    <source>
        <dbReference type="Proteomes" id="UP000184522"/>
    </source>
</evidence>